<reference evidence="3" key="1">
    <citation type="journal article" date="2019" name="Int. J. Syst. Evol. Microbiol.">
        <title>The Global Catalogue of Microorganisms (GCM) 10K type strain sequencing project: providing services to taxonomists for standard genome sequencing and annotation.</title>
        <authorList>
            <consortium name="The Broad Institute Genomics Platform"/>
            <consortium name="The Broad Institute Genome Sequencing Center for Infectious Disease"/>
            <person name="Wu L."/>
            <person name="Ma J."/>
        </authorList>
    </citation>
    <scope>NUCLEOTIDE SEQUENCE [LARGE SCALE GENOMIC DNA]</scope>
    <source>
        <strain evidence="3">CGMCC 1.7064</strain>
    </source>
</reference>
<dbReference type="EMBL" id="BMLQ01000001">
    <property type="protein sequence ID" value="GGO39818.1"/>
    <property type="molecule type" value="Genomic_DNA"/>
</dbReference>
<evidence type="ECO:0000313" key="3">
    <source>
        <dbReference type="Proteomes" id="UP000642509"/>
    </source>
</evidence>
<keyword evidence="3" id="KW-1185">Reference proteome</keyword>
<evidence type="ECO:0000256" key="1">
    <source>
        <dbReference type="SAM" id="MobiDB-lite"/>
    </source>
</evidence>
<dbReference type="Proteomes" id="UP000642509">
    <property type="component" value="Unassembled WGS sequence"/>
</dbReference>
<accession>A0ABQ2LND0</accession>
<gene>
    <name evidence="2" type="ORF">GCM10010977_01100</name>
</gene>
<proteinExistence type="predicted"/>
<organism evidence="2 3">
    <name type="scientific">Citricoccus zhacaiensis</name>
    <dbReference type="NCBI Taxonomy" id="489142"/>
    <lineage>
        <taxon>Bacteria</taxon>
        <taxon>Bacillati</taxon>
        <taxon>Actinomycetota</taxon>
        <taxon>Actinomycetes</taxon>
        <taxon>Micrococcales</taxon>
        <taxon>Micrococcaceae</taxon>
        <taxon>Citricoccus</taxon>
    </lineage>
</organism>
<feature type="region of interest" description="Disordered" evidence="1">
    <location>
        <begin position="187"/>
        <end position="207"/>
    </location>
</feature>
<sequence length="207" mass="21312">MLSPGVPPCSPVTTTPAERSTALCLPRLPRLSRLSRLRPSRIRRFRSVGAVAVVGLGLIVSGCGAPVADVEAAPEATDPVCAEAMVSLPDAVAGFDRRETDSQATAAWGEPSAVILRCGVPVPGPTTEHCVTANGIDWVTRDDGEFWTLTTYGRSPAVEVLFDDTRAASSSVMVDLSSAVGRIPATGGCTTSAPTQAPIPGTDAPSS</sequence>
<evidence type="ECO:0008006" key="4">
    <source>
        <dbReference type="Google" id="ProtNLM"/>
    </source>
</evidence>
<protein>
    <recommendedName>
        <fullName evidence="4">DUF3515 domain-containing protein</fullName>
    </recommendedName>
</protein>
<dbReference type="Pfam" id="PF12028">
    <property type="entry name" value="DUF3515"/>
    <property type="match status" value="1"/>
</dbReference>
<name>A0ABQ2LND0_9MICC</name>
<evidence type="ECO:0000313" key="2">
    <source>
        <dbReference type="EMBL" id="GGO39818.1"/>
    </source>
</evidence>
<comment type="caution">
    <text evidence="2">The sequence shown here is derived from an EMBL/GenBank/DDBJ whole genome shotgun (WGS) entry which is preliminary data.</text>
</comment>
<dbReference type="InterPro" id="IPR021903">
    <property type="entry name" value="DUF3515"/>
</dbReference>